<dbReference type="SUPFAM" id="SSF52540">
    <property type="entry name" value="P-loop containing nucleoside triphosphate hydrolases"/>
    <property type="match status" value="2"/>
</dbReference>
<dbReference type="GO" id="GO:0043139">
    <property type="term" value="F:5'-3' DNA helicase activity"/>
    <property type="evidence" value="ECO:0007669"/>
    <property type="project" value="UniProtKB-EC"/>
</dbReference>
<keyword evidence="1" id="KW-0227">DNA damage</keyword>
<keyword evidence="1" id="KW-0234">DNA repair</keyword>
<dbReference type="InterPro" id="IPR010285">
    <property type="entry name" value="DNA_helicase_pif1-like_DEAD"/>
</dbReference>
<protein>
    <recommendedName>
        <fullName evidence="1">ATP-dependent DNA helicase</fullName>
        <ecNumber evidence="1">5.6.2.3</ecNumber>
    </recommendedName>
</protein>
<dbReference type="AlphaFoldDB" id="Q2HBG8"/>
<dbReference type="Pfam" id="PF05970">
    <property type="entry name" value="PIF1"/>
    <property type="match status" value="1"/>
</dbReference>
<evidence type="ECO:0000313" key="4">
    <source>
        <dbReference type="Proteomes" id="UP000001056"/>
    </source>
</evidence>
<dbReference type="eggNOG" id="KOG0987">
    <property type="taxonomic scope" value="Eukaryota"/>
</dbReference>
<feature type="domain" description="DNA helicase Pif1-like DEAD-box helicase" evidence="2">
    <location>
        <begin position="399"/>
        <end position="524"/>
    </location>
</feature>
<dbReference type="InterPro" id="IPR051055">
    <property type="entry name" value="PIF1_helicase"/>
</dbReference>
<dbReference type="GO" id="GO:0006281">
    <property type="term" value="P:DNA repair"/>
    <property type="evidence" value="ECO:0007669"/>
    <property type="project" value="UniProtKB-KW"/>
</dbReference>
<dbReference type="GO" id="GO:0000723">
    <property type="term" value="P:telomere maintenance"/>
    <property type="evidence" value="ECO:0007669"/>
    <property type="project" value="InterPro"/>
</dbReference>
<dbReference type="HOGENOM" id="CLU_001613_8_0_1"/>
<dbReference type="InParanoid" id="Q2HBG8"/>
<comment type="catalytic activity">
    <reaction evidence="1">
        <text>ATP + H2O = ADP + phosphate + H(+)</text>
        <dbReference type="Rhea" id="RHEA:13065"/>
        <dbReference type="ChEBI" id="CHEBI:15377"/>
        <dbReference type="ChEBI" id="CHEBI:15378"/>
        <dbReference type="ChEBI" id="CHEBI:30616"/>
        <dbReference type="ChEBI" id="CHEBI:43474"/>
        <dbReference type="ChEBI" id="CHEBI:456216"/>
        <dbReference type="EC" id="5.6.2.3"/>
    </reaction>
</comment>
<reference evidence="4" key="1">
    <citation type="journal article" date="2015" name="Genome Announc.">
        <title>Draft genome sequence of the cellulolytic fungus Chaetomium globosum.</title>
        <authorList>
            <person name="Cuomo C.A."/>
            <person name="Untereiner W.A."/>
            <person name="Ma L.-J."/>
            <person name="Grabherr M."/>
            <person name="Birren B.W."/>
        </authorList>
    </citation>
    <scope>NUCLEOTIDE SEQUENCE [LARGE SCALE GENOMIC DNA]</scope>
    <source>
        <strain evidence="4">ATCC 6205 / CBS 148.51 / DSM 1962 / NBRC 6347 / NRRL 1970</strain>
    </source>
</reference>
<dbReference type="Proteomes" id="UP000001056">
    <property type="component" value="Unassembled WGS sequence"/>
</dbReference>
<evidence type="ECO:0000313" key="3">
    <source>
        <dbReference type="EMBL" id="EAQ90501.1"/>
    </source>
</evidence>
<keyword evidence="1" id="KW-0233">DNA recombination</keyword>
<dbReference type="VEuPathDB" id="FungiDB:CHGG_02436"/>
<keyword evidence="1" id="KW-0067">ATP-binding</keyword>
<dbReference type="EMBL" id="CH408030">
    <property type="protein sequence ID" value="EAQ90501.1"/>
    <property type="molecule type" value="Genomic_DNA"/>
</dbReference>
<keyword evidence="4" id="KW-1185">Reference proteome</keyword>
<organism evidence="3 4">
    <name type="scientific">Chaetomium globosum (strain ATCC 6205 / CBS 148.51 / DSM 1962 / NBRC 6347 / NRRL 1970)</name>
    <name type="common">Soil fungus</name>
    <dbReference type="NCBI Taxonomy" id="306901"/>
    <lineage>
        <taxon>Eukaryota</taxon>
        <taxon>Fungi</taxon>
        <taxon>Dikarya</taxon>
        <taxon>Ascomycota</taxon>
        <taxon>Pezizomycotina</taxon>
        <taxon>Sordariomycetes</taxon>
        <taxon>Sordariomycetidae</taxon>
        <taxon>Sordariales</taxon>
        <taxon>Chaetomiaceae</taxon>
        <taxon>Chaetomium</taxon>
    </lineage>
</organism>
<dbReference type="EC" id="5.6.2.3" evidence="1"/>
<dbReference type="GO" id="GO:0005524">
    <property type="term" value="F:ATP binding"/>
    <property type="evidence" value="ECO:0007669"/>
    <property type="project" value="UniProtKB-KW"/>
</dbReference>
<evidence type="ECO:0000259" key="2">
    <source>
        <dbReference type="Pfam" id="PF05970"/>
    </source>
</evidence>
<dbReference type="PANTHER" id="PTHR47642:SF5">
    <property type="entry name" value="ATP-DEPENDENT DNA HELICASE"/>
    <property type="match status" value="1"/>
</dbReference>
<dbReference type="OrthoDB" id="432234at2759"/>
<dbReference type="PANTHER" id="PTHR47642">
    <property type="entry name" value="ATP-DEPENDENT DNA HELICASE"/>
    <property type="match status" value="1"/>
</dbReference>
<dbReference type="GO" id="GO:0006310">
    <property type="term" value="P:DNA recombination"/>
    <property type="evidence" value="ECO:0007669"/>
    <property type="project" value="UniProtKB-KW"/>
</dbReference>
<accession>Q2HBG8</accession>
<name>Q2HBG8_CHAGB</name>
<dbReference type="GeneID" id="4389232"/>
<keyword evidence="1" id="KW-0547">Nucleotide-binding</keyword>
<dbReference type="RefSeq" id="XP_001228952.1">
    <property type="nucleotide sequence ID" value="XM_001228951.1"/>
</dbReference>
<dbReference type="CDD" id="cd18809">
    <property type="entry name" value="SF1_C_RecD"/>
    <property type="match status" value="1"/>
</dbReference>
<comment type="similarity">
    <text evidence="1">Belongs to the helicase family.</text>
</comment>
<keyword evidence="1" id="KW-0378">Hydrolase</keyword>
<comment type="cofactor">
    <cofactor evidence="1">
        <name>Mg(2+)</name>
        <dbReference type="ChEBI" id="CHEBI:18420"/>
    </cofactor>
</comment>
<dbReference type="GO" id="GO:0016887">
    <property type="term" value="F:ATP hydrolysis activity"/>
    <property type="evidence" value="ECO:0007669"/>
    <property type="project" value="RHEA"/>
</dbReference>
<dbReference type="STRING" id="306901.Q2HBG8"/>
<evidence type="ECO:0000256" key="1">
    <source>
        <dbReference type="RuleBase" id="RU363044"/>
    </source>
</evidence>
<gene>
    <name evidence="3" type="ORF">CHGG_02436</name>
</gene>
<dbReference type="InterPro" id="IPR027417">
    <property type="entry name" value="P-loop_NTPase"/>
</dbReference>
<dbReference type="Gene3D" id="3.40.50.300">
    <property type="entry name" value="P-loop containing nucleotide triphosphate hydrolases"/>
    <property type="match status" value="2"/>
</dbReference>
<sequence>MENTSHVLCHLSHFVQPDLEDDEGRAEFARCWGFSITAMNPEPNRVMMQGEANVLIIELFEHEQPTFDTLSRIVNRVQRHACSEAYCLRRKKLPGGVLSIEPACRFYFPRRHHEEAYVTRDMNPAYWMFDGARNDSRLNGYNRTITLGWLANTDINPCTSVDAVLNYVAKYCSKAETKSKSYQELARELLPRISNRNPLVTMIRPENQAVSVRSQYQKYLERLELWDDITYFDFLSNIDWSRGPQSWRRIRRAKPRVLNYFPRYKSDPGAADNQFEDFCRVKLMLNHVHRNPEDLKTVDGSVFDTYRQAYEYCLEIHRHPDDYYGEVFVPEAEDVFEDAPDEELQPRDWEELAAELPNRPVEQEDIDILGNRDIDILHLWEPHSHYKAYLAGDNPDPILLQVDGRGGTGKSHVIRPLSARLDQLARARGYSSPVVRAAPTGVAANNIAGSTLHSLLRLPVSKKGDINNLNATELGNLQAKLKDVLYFIIDEKSLIGLRLLASISYRMGEIWPRYRDQPFGGRSVQWRLLSTRAQAALSLEEVRSFDDALRIYPRNSQVNDYNLTHLEGLNLPCYQAVADNTGPKASEVEAADAGNLHKKIPLVIGARVMLTENICIDKGLVNGCIGTIYDFAWRTGADISTQPPFVVLIKFDQYVGPPCFDDPELAGVVPIFRSKRDFLRGNTNCTRTQFPLTIAYAITVHKSQGATLDRAVLDISDRDFTAGLTYVAISRVKTLQGVMFDSTFDLQALRIQANANHATRA</sequence>
<keyword evidence="1" id="KW-0347">Helicase</keyword>
<proteinExistence type="inferred from homology"/>